<accession>A0A9N9GJ45</accession>
<name>A0A9N9GJ45_9GLOM</name>
<keyword evidence="3" id="KW-1185">Reference proteome</keyword>
<dbReference type="OrthoDB" id="10265230at2759"/>
<dbReference type="Gene3D" id="2.60.40.180">
    <property type="entry name" value="Transthyretin/hydroxyisourate hydrolase domain"/>
    <property type="match status" value="1"/>
</dbReference>
<dbReference type="InterPro" id="IPR023418">
    <property type="entry name" value="Thyroxine_BS"/>
</dbReference>
<evidence type="ECO:0000259" key="1">
    <source>
        <dbReference type="Pfam" id="PF00576"/>
    </source>
</evidence>
<dbReference type="PANTHER" id="PTHR10395">
    <property type="entry name" value="URICASE AND TRANSTHYRETIN-RELATED"/>
    <property type="match status" value="1"/>
</dbReference>
<dbReference type="AlphaFoldDB" id="A0A9N9GJ45"/>
<protein>
    <submittedName>
        <fullName evidence="2">13847_t:CDS:1</fullName>
    </submittedName>
</protein>
<sequence>MSKQSGPITCHVLDSSRGIPGKNIEVQLEQLEPGEEKRWNAVSRAITNEDGRCPSLVPSDYKIKIDYYDDDNTAKALYRITFYTAPYFKALNQKSFYPFVQVFSDFPDN</sequence>
<evidence type="ECO:0000313" key="3">
    <source>
        <dbReference type="Proteomes" id="UP000789342"/>
    </source>
</evidence>
<organism evidence="2 3">
    <name type="scientific">Acaulospora morrowiae</name>
    <dbReference type="NCBI Taxonomy" id="94023"/>
    <lineage>
        <taxon>Eukaryota</taxon>
        <taxon>Fungi</taxon>
        <taxon>Fungi incertae sedis</taxon>
        <taxon>Mucoromycota</taxon>
        <taxon>Glomeromycotina</taxon>
        <taxon>Glomeromycetes</taxon>
        <taxon>Diversisporales</taxon>
        <taxon>Acaulosporaceae</taxon>
        <taxon>Acaulospora</taxon>
    </lineage>
</organism>
<dbReference type="SUPFAM" id="SSF49472">
    <property type="entry name" value="Transthyretin (synonym: prealbumin)"/>
    <property type="match status" value="1"/>
</dbReference>
<dbReference type="EMBL" id="CAJVPV010006892">
    <property type="protein sequence ID" value="CAG8612099.1"/>
    <property type="molecule type" value="Genomic_DNA"/>
</dbReference>
<dbReference type="InterPro" id="IPR023416">
    <property type="entry name" value="Transthyretin/HIU_hydrolase_d"/>
</dbReference>
<dbReference type="PANTHER" id="PTHR10395:SF7">
    <property type="entry name" value="5-HYDROXYISOURATE HYDROLASE"/>
    <property type="match status" value="1"/>
</dbReference>
<evidence type="ECO:0000313" key="2">
    <source>
        <dbReference type="EMBL" id="CAG8612099.1"/>
    </source>
</evidence>
<feature type="domain" description="Transthyretin/hydroxyisourate hydrolase" evidence="1">
    <location>
        <begin position="8"/>
        <end position="102"/>
    </location>
</feature>
<gene>
    <name evidence="2" type="ORF">AMORRO_LOCUS8266</name>
</gene>
<dbReference type="Proteomes" id="UP000789342">
    <property type="component" value="Unassembled WGS sequence"/>
</dbReference>
<dbReference type="Pfam" id="PF00576">
    <property type="entry name" value="Transthyretin"/>
    <property type="match status" value="1"/>
</dbReference>
<dbReference type="PROSITE" id="PS00768">
    <property type="entry name" value="TRANSTHYRETIN_1"/>
    <property type="match status" value="1"/>
</dbReference>
<reference evidence="2" key="1">
    <citation type="submission" date="2021-06" db="EMBL/GenBank/DDBJ databases">
        <authorList>
            <person name="Kallberg Y."/>
            <person name="Tangrot J."/>
            <person name="Rosling A."/>
        </authorList>
    </citation>
    <scope>NUCLEOTIDE SEQUENCE</scope>
    <source>
        <strain evidence="2">CL551</strain>
    </source>
</reference>
<comment type="caution">
    <text evidence="2">The sequence shown here is derived from an EMBL/GenBank/DDBJ whole genome shotgun (WGS) entry which is preliminary data.</text>
</comment>
<dbReference type="GO" id="GO:0006144">
    <property type="term" value="P:purine nucleobase metabolic process"/>
    <property type="evidence" value="ECO:0007669"/>
    <property type="project" value="TreeGrafter"/>
</dbReference>
<proteinExistence type="predicted"/>
<dbReference type="InterPro" id="IPR036817">
    <property type="entry name" value="Transthyretin/HIU_hydrolase_sf"/>
</dbReference>